<feature type="domain" description="Enoyl reductase (ER)" evidence="7">
    <location>
        <begin position="10"/>
        <end position="342"/>
    </location>
</feature>
<keyword evidence="4 6" id="KW-0862">Zinc</keyword>
<dbReference type="InterPro" id="IPR011032">
    <property type="entry name" value="GroES-like_sf"/>
</dbReference>
<organism evidence="8 9">
    <name type="scientific">Serendipita indica (strain DSM 11827)</name>
    <name type="common">Root endophyte fungus</name>
    <name type="synonym">Piriformospora indica</name>
    <dbReference type="NCBI Taxonomy" id="1109443"/>
    <lineage>
        <taxon>Eukaryota</taxon>
        <taxon>Fungi</taxon>
        <taxon>Dikarya</taxon>
        <taxon>Basidiomycota</taxon>
        <taxon>Agaricomycotina</taxon>
        <taxon>Agaricomycetes</taxon>
        <taxon>Sebacinales</taxon>
        <taxon>Serendipitaceae</taxon>
        <taxon>Serendipita</taxon>
    </lineage>
</organism>
<dbReference type="AlphaFoldDB" id="G4TXH8"/>
<dbReference type="InterPro" id="IPR020843">
    <property type="entry name" value="ER"/>
</dbReference>
<dbReference type="Proteomes" id="UP000007148">
    <property type="component" value="Unassembled WGS sequence"/>
</dbReference>
<dbReference type="PANTHER" id="PTHR42940:SF8">
    <property type="entry name" value="VACUOLAR PROTEIN SORTING-ASSOCIATED PROTEIN 11"/>
    <property type="match status" value="1"/>
</dbReference>
<evidence type="ECO:0000256" key="6">
    <source>
        <dbReference type="RuleBase" id="RU361277"/>
    </source>
</evidence>
<sequence length="345" mass="37177">MKALLIEEVNKPYTLRTDVAVPKVKPGMILVCSKAAGFCHTDVMALAGHTNPPLPTVPGHENVGVVAALGEGVTGFNIGDRVGAYLYRNPCHECRECKNKTYNYCDKVTLAGLNGDGGMAEYFLADALWTVHLPDALAFEKAAPLMCAGGTVYQSILNAKLDKGKIMAIVGIGGLGHLGVQFAKVMGYRVVAVDTRSAPLDLVSHLPPRLAPDLVINPTDGVDKTLERIAATFDGATGVDCTVVCTDALPAFQFSMDIMAKHSVLVFVGLPLEPVPFHFSFFLNKDAIVVAGALGPKESLQEMLELAVKEDIHVEIKEYTMENANQMLKDYENEGMKGKFVVRIE</sequence>
<evidence type="ECO:0000313" key="8">
    <source>
        <dbReference type="EMBL" id="CCA76021.1"/>
    </source>
</evidence>
<dbReference type="Pfam" id="PF08240">
    <property type="entry name" value="ADH_N"/>
    <property type="match status" value="1"/>
</dbReference>
<dbReference type="OMA" id="PIYCDAP"/>
<evidence type="ECO:0000256" key="1">
    <source>
        <dbReference type="ARBA" id="ARBA00001947"/>
    </source>
</evidence>
<keyword evidence="9" id="KW-1185">Reference proteome</keyword>
<dbReference type="PANTHER" id="PTHR42940">
    <property type="entry name" value="ALCOHOL DEHYDROGENASE 1-RELATED"/>
    <property type="match status" value="1"/>
</dbReference>
<dbReference type="SUPFAM" id="SSF51735">
    <property type="entry name" value="NAD(P)-binding Rossmann-fold domains"/>
    <property type="match status" value="1"/>
</dbReference>
<dbReference type="EMBL" id="CAFZ01000581">
    <property type="protein sequence ID" value="CCA76021.1"/>
    <property type="molecule type" value="Genomic_DNA"/>
</dbReference>
<keyword evidence="3 6" id="KW-0479">Metal-binding</keyword>
<dbReference type="STRING" id="1109443.G4TXH8"/>
<protein>
    <submittedName>
        <fullName evidence="8">Related to ADH2-alcohol dehydrogenase II</fullName>
    </submittedName>
</protein>
<comment type="similarity">
    <text evidence="2 6">Belongs to the zinc-containing alcohol dehydrogenase family.</text>
</comment>
<evidence type="ECO:0000256" key="3">
    <source>
        <dbReference type="ARBA" id="ARBA00022723"/>
    </source>
</evidence>
<dbReference type="InterPro" id="IPR013149">
    <property type="entry name" value="ADH-like_C"/>
</dbReference>
<dbReference type="GO" id="GO:0008270">
    <property type="term" value="F:zinc ion binding"/>
    <property type="evidence" value="ECO:0007669"/>
    <property type="project" value="InterPro"/>
</dbReference>
<dbReference type="SMART" id="SM00829">
    <property type="entry name" value="PKS_ER"/>
    <property type="match status" value="1"/>
</dbReference>
<dbReference type="GO" id="GO:0005737">
    <property type="term" value="C:cytoplasm"/>
    <property type="evidence" value="ECO:0007669"/>
    <property type="project" value="TreeGrafter"/>
</dbReference>
<evidence type="ECO:0000256" key="5">
    <source>
        <dbReference type="ARBA" id="ARBA00023002"/>
    </source>
</evidence>
<evidence type="ECO:0000256" key="2">
    <source>
        <dbReference type="ARBA" id="ARBA00008072"/>
    </source>
</evidence>
<dbReference type="InParanoid" id="G4TXH8"/>
<dbReference type="Gene3D" id="3.90.180.10">
    <property type="entry name" value="Medium-chain alcohol dehydrogenases, catalytic domain"/>
    <property type="match status" value="1"/>
</dbReference>
<dbReference type="PROSITE" id="PS00059">
    <property type="entry name" value="ADH_ZINC"/>
    <property type="match status" value="1"/>
</dbReference>
<keyword evidence="5" id="KW-0560">Oxidoreductase</keyword>
<gene>
    <name evidence="8" type="ORF">PIIN_10021</name>
</gene>
<dbReference type="OrthoDB" id="1879366at2759"/>
<name>G4TXH8_SERID</name>
<dbReference type="HOGENOM" id="CLU_026673_20_1_1"/>
<dbReference type="InterPro" id="IPR002328">
    <property type="entry name" value="ADH_Zn_CS"/>
</dbReference>
<evidence type="ECO:0000259" key="7">
    <source>
        <dbReference type="SMART" id="SM00829"/>
    </source>
</evidence>
<dbReference type="GO" id="GO:0004022">
    <property type="term" value="F:alcohol dehydrogenase (NAD+) activity"/>
    <property type="evidence" value="ECO:0007669"/>
    <property type="project" value="TreeGrafter"/>
</dbReference>
<reference evidence="8 9" key="1">
    <citation type="journal article" date="2011" name="PLoS Pathog.">
        <title>Endophytic Life Strategies Decoded by Genome and Transcriptome Analyses of the Mutualistic Root Symbiont Piriformospora indica.</title>
        <authorList>
            <person name="Zuccaro A."/>
            <person name="Lahrmann U."/>
            <person name="Guldener U."/>
            <person name="Langen G."/>
            <person name="Pfiffi S."/>
            <person name="Biedenkopf D."/>
            <person name="Wong P."/>
            <person name="Samans B."/>
            <person name="Grimm C."/>
            <person name="Basiewicz M."/>
            <person name="Murat C."/>
            <person name="Martin F."/>
            <person name="Kogel K.H."/>
        </authorList>
    </citation>
    <scope>NUCLEOTIDE SEQUENCE [LARGE SCALE GENOMIC DNA]</scope>
    <source>
        <strain evidence="8 9">DSM 11827</strain>
    </source>
</reference>
<evidence type="ECO:0000256" key="4">
    <source>
        <dbReference type="ARBA" id="ARBA00022833"/>
    </source>
</evidence>
<dbReference type="SUPFAM" id="SSF50129">
    <property type="entry name" value="GroES-like"/>
    <property type="match status" value="1"/>
</dbReference>
<dbReference type="eggNOG" id="KOG0023">
    <property type="taxonomic scope" value="Eukaryota"/>
</dbReference>
<comment type="caution">
    <text evidence="8">The sequence shown here is derived from an EMBL/GenBank/DDBJ whole genome shotgun (WGS) entry which is preliminary data.</text>
</comment>
<proteinExistence type="inferred from homology"/>
<dbReference type="InterPro" id="IPR036291">
    <property type="entry name" value="NAD(P)-bd_dom_sf"/>
</dbReference>
<dbReference type="Pfam" id="PF00107">
    <property type="entry name" value="ADH_zinc_N"/>
    <property type="match status" value="1"/>
</dbReference>
<dbReference type="InterPro" id="IPR013154">
    <property type="entry name" value="ADH-like_N"/>
</dbReference>
<accession>G4TXH8</accession>
<dbReference type="Gene3D" id="3.40.50.720">
    <property type="entry name" value="NAD(P)-binding Rossmann-like Domain"/>
    <property type="match status" value="1"/>
</dbReference>
<comment type="cofactor">
    <cofactor evidence="1 6">
        <name>Zn(2+)</name>
        <dbReference type="ChEBI" id="CHEBI:29105"/>
    </cofactor>
</comment>
<evidence type="ECO:0000313" key="9">
    <source>
        <dbReference type="Proteomes" id="UP000007148"/>
    </source>
</evidence>